<evidence type="ECO:0000313" key="18">
    <source>
        <dbReference type="EMBL" id="MBT2990032.1"/>
    </source>
</evidence>
<dbReference type="SUPFAM" id="SSF55874">
    <property type="entry name" value="ATPase domain of HSP90 chaperone/DNA topoisomerase II/histidine kinase"/>
    <property type="match status" value="1"/>
</dbReference>
<evidence type="ECO:0000313" key="19">
    <source>
        <dbReference type="Proteomes" id="UP000770889"/>
    </source>
</evidence>
<keyword evidence="14" id="KW-0175">Coiled coil</keyword>
<evidence type="ECO:0000256" key="2">
    <source>
        <dbReference type="ARBA" id="ARBA00004651"/>
    </source>
</evidence>
<evidence type="ECO:0000256" key="8">
    <source>
        <dbReference type="ARBA" id="ARBA00022741"/>
    </source>
</evidence>
<evidence type="ECO:0000256" key="14">
    <source>
        <dbReference type="SAM" id="Coils"/>
    </source>
</evidence>
<dbReference type="CDD" id="cd06225">
    <property type="entry name" value="HAMP"/>
    <property type="match status" value="1"/>
</dbReference>
<dbReference type="Gene3D" id="3.30.565.10">
    <property type="entry name" value="Histidine kinase-like ATPase, C-terminal domain"/>
    <property type="match status" value="1"/>
</dbReference>
<dbReference type="PANTHER" id="PTHR45528:SF1">
    <property type="entry name" value="SENSOR HISTIDINE KINASE CPXA"/>
    <property type="match status" value="1"/>
</dbReference>
<dbReference type="InterPro" id="IPR004358">
    <property type="entry name" value="Sig_transdc_His_kin-like_C"/>
</dbReference>
<keyword evidence="8" id="KW-0547">Nucleotide-binding</keyword>
<keyword evidence="6" id="KW-0808">Transferase</keyword>
<comment type="catalytic activity">
    <reaction evidence="1">
        <text>ATP + protein L-histidine = ADP + protein N-phospho-L-histidine.</text>
        <dbReference type="EC" id="2.7.13.3"/>
    </reaction>
</comment>
<dbReference type="InterPro" id="IPR036890">
    <property type="entry name" value="HATPase_C_sf"/>
</dbReference>
<dbReference type="CDD" id="cd00082">
    <property type="entry name" value="HisKA"/>
    <property type="match status" value="1"/>
</dbReference>
<evidence type="ECO:0000256" key="10">
    <source>
        <dbReference type="ARBA" id="ARBA00022840"/>
    </source>
</evidence>
<dbReference type="Proteomes" id="UP000770889">
    <property type="component" value="Unassembled WGS sequence"/>
</dbReference>
<dbReference type="SUPFAM" id="SSF158472">
    <property type="entry name" value="HAMP domain-like"/>
    <property type="match status" value="1"/>
</dbReference>
<dbReference type="PANTHER" id="PTHR45528">
    <property type="entry name" value="SENSOR HISTIDINE KINASE CPXA"/>
    <property type="match status" value="1"/>
</dbReference>
<keyword evidence="5" id="KW-0597">Phosphoprotein</keyword>
<keyword evidence="13 15" id="KW-0472">Membrane</keyword>
<dbReference type="InterPro" id="IPR050398">
    <property type="entry name" value="HssS/ArlS-like"/>
</dbReference>
<dbReference type="SMART" id="SM00387">
    <property type="entry name" value="HATPase_c"/>
    <property type="match status" value="1"/>
</dbReference>
<dbReference type="InterPro" id="IPR003594">
    <property type="entry name" value="HATPase_dom"/>
</dbReference>
<keyword evidence="4" id="KW-1003">Cell membrane</keyword>
<comment type="subcellular location">
    <subcellularLocation>
        <location evidence="2">Cell membrane</location>
        <topology evidence="2">Multi-pass membrane protein</topology>
    </subcellularLocation>
</comment>
<evidence type="ECO:0000256" key="9">
    <source>
        <dbReference type="ARBA" id="ARBA00022777"/>
    </source>
</evidence>
<evidence type="ECO:0000256" key="5">
    <source>
        <dbReference type="ARBA" id="ARBA00022553"/>
    </source>
</evidence>
<dbReference type="PROSITE" id="PS50109">
    <property type="entry name" value="HIS_KIN"/>
    <property type="match status" value="1"/>
</dbReference>
<dbReference type="Pfam" id="PF00512">
    <property type="entry name" value="HisKA"/>
    <property type="match status" value="1"/>
</dbReference>
<dbReference type="PROSITE" id="PS50885">
    <property type="entry name" value="HAMP"/>
    <property type="match status" value="1"/>
</dbReference>
<dbReference type="InterPro" id="IPR003661">
    <property type="entry name" value="HisK_dim/P_dom"/>
</dbReference>
<name>A0A944QUE2_9GAMM</name>
<comment type="caution">
    <text evidence="18">The sequence shown here is derived from an EMBL/GenBank/DDBJ whole genome shotgun (WGS) entry which is preliminary data.</text>
</comment>
<dbReference type="EMBL" id="JAHHGM010000013">
    <property type="protein sequence ID" value="MBT2990032.1"/>
    <property type="molecule type" value="Genomic_DNA"/>
</dbReference>
<evidence type="ECO:0000256" key="3">
    <source>
        <dbReference type="ARBA" id="ARBA00012438"/>
    </source>
</evidence>
<keyword evidence="7 15" id="KW-0812">Transmembrane</keyword>
<dbReference type="SUPFAM" id="SSF47384">
    <property type="entry name" value="Homodimeric domain of signal transducing histidine kinase"/>
    <property type="match status" value="1"/>
</dbReference>
<dbReference type="AlphaFoldDB" id="A0A944QUE2"/>
<dbReference type="PRINTS" id="PR00344">
    <property type="entry name" value="BCTRLSENSOR"/>
</dbReference>
<proteinExistence type="predicted"/>
<evidence type="ECO:0000256" key="6">
    <source>
        <dbReference type="ARBA" id="ARBA00022679"/>
    </source>
</evidence>
<evidence type="ECO:0000256" key="4">
    <source>
        <dbReference type="ARBA" id="ARBA00022475"/>
    </source>
</evidence>
<dbReference type="EC" id="2.7.13.3" evidence="3"/>
<keyword evidence="10" id="KW-0067">ATP-binding</keyword>
<evidence type="ECO:0000256" key="7">
    <source>
        <dbReference type="ARBA" id="ARBA00022692"/>
    </source>
</evidence>
<evidence type="ECO:0000256" key="11">
    <source>
        <dbReference type="ARBA" id="ARBA00022989"/>
    </source>
</evidence>
<feature type="coiled-coil region" evidence="14">
    <location>
        <begin position="243"/>
        <end position="273"/>
    </location>
</feature>
<dbReference type="Gene3D" id="6.10.340.10">
    <property type="match status" value="1"/>
</dbReference>
<evidence type="ECO:0000256" key="15">
    <source>
        <dbReference type="SAM" id="Phobius"/>
    </source>
</evidence>
<keyword evidence="12" id="KW-0902">Two-component regulatory system</keyword>
<evidence type="ECO:0000259" key="17">
    <source>
        <dbReference type="PROSITE" id="PS50885"/>
    </source>
</evidence>
<dbReference type="InterPro" id="IPR003660">
    <property type="entry name" value="HAMP_dom"/>
</dbReference>
<gene>
    <name evidence="18" type="ORF">KME65_13845</name>
</gene>
<feature type="domain" description="Histidine kinase" evidence="16">
    <location>
        <begin position="221"/>
        <end position="432"/>
    </location>
</feature>
<dbReference type="Pfam" id="PF02518">
    <property type="entry name" value="HATPase_c"/>
    <property type="match status" value="1"/>
</dbReference>
<dbReference type="Pfam" id="PF00672">
    <property type="entry name" value="HAMP"/>
    <property type="match status" value="1"/>
</dbReference>
<keyword evidence="11 15" id="KW-1133">Transmembrane helix</keyword>
<reference evidence="18 19" key="1">
    <citation type="submission" date="2021-05" db="EMBL/GenBank/DDBJ databases">
        <title>Genetic and Functional Diversity in Clade A Lucinid endosymbionts from the Bahamas.</title>
        <authorList>
            <person name="Giani N.M."/>
            <person name="Engel A.S."/>
            <person name="Campbell B.J."/>
        </authorList>
    </citation>
    <scope>NUCLEOTIDE SEQUENCE [LARGE SCALE GENOMIC DNA]</scope>
    <source>
        <strain evidence="18">LUC16012Gg_MoonRockCtena</strain>
    </source>
</reference>
<dbReference type="SMART" id="SM00388">
    <property type="entry name" value="HisKA"/>
    <property type="match status" value="1"/>
</dbReference>
<dbReference type="InterPro" id="IPR005467">
    <property type="entry name" value="His_kinase_dom"/>
</dbReference>
<dbReference type="InterPro" id="IPR036097">
    <property type="entry name" value="HisK_dim/P_sf"/>
</dbReference>
<evidence type="ECO:0000256" key="12">
    <source>
        <dbReference type="ARBA" id="ARBA00023012"/>
    </source>
</evidence>
<dbReference type="Gene3D" id="1.10.287.130">
    <property type="match status" value="1"/>
</dbReference>
<protein>
    <recommendedName>
        <fullName evidence="3">histidine kinase</fullName>
        <ecNumber evidence="3">2.7.13.3</ecNumber>
    </recommendedName>
</protein>
<keyword evidence="9" id="KW-0418">Kinase</keyword>
<dbReference type="GO" id="GO:0005886">
    <property type="term" value="C:plasma membrane"/>
    <property type="evidence" value="ECO:0007669"/>
    <property type="project" value="UniProtKB-SubCell"/>
</dbReference>
<evidence type="ECO:0000256" key="13">
    <source>
        <dbReference type="ARBA" id="ARBA00023136"/>
    </source>
</evidence>
<dbReference type="GO" id="GO:0000155">
    <property type="term" value="F:phosphorelay sensor kinase activity"/>
    <property type="evidence" value="ECO:0007669"/>
    <property type="project" value="InterPro"/>
</dbReference>
<organism evidence="18 19">
    <name type="scientific">Candidatus Thiodiazotropha taylori</name>
    <dbReference type="NCBI Taxonomy" id="2792791"/>
    <lineage>
        <taxon>Bacteria</taxon>
        <taxon>Pseudomonadati</taxon>
        <taxon>Pseudomonadota</taxon>
        <taxon>Gammaproteobacteria</taxon>
        <taxon>Chromatiales</taxon>
        <taxon>Sedimenticolaceae</taxon>
        <taxon>Candidatus Thiodiazotropha</taxon>
    </lineage>
</organism>
<dbReference type="GO" id="GO:0005524">
    <property type="term" value="F:ATP binding"/>
    <property type="evidence" value="ECO:0007669"/>
    <property type="project" value="UniProtKB-KW"/>
</dbReference>
<feature type="transmembrane region" description="Helical" evidence="15">
    <location>
        <begin position="141"/>
        <end position="160"/>
    </location>
</feature>
<evidence type="ECO:0000259" key="16">
    <source>
        <dbReference type="PROSITE" id="PS50109"/>
    </source>
</evidence>
<evidence type="ECO:0000256" key="1">
    <source>
        <dbReference type="ARBA" id="ARBA00000085"/>
    </source>
</evidence>
<feature type="domain" description="HAMP" evidence="17">
    <location>
        <begin position="161"/>
        <end position="213"/>
    </location>
</feature>
<dbReference type="SMART" id="SM00304">
    <property type="entry name" value="HAMP"/>
    <property type="match status" value="1"/>
</dbReference>
<accession>A0A944QUE2</accession>
<sequence>MSLFLRIFLSFWLASLLLALSFFLIQRHYGGEVVEQVAAVMQAQAETAAVLWREGGDKALHRWLHRQDGRHRLMLVNEGGESLMRRPLPPHLKQLLPRAISPGVERIRPGHLMLAAELPEVAPKRFLLTVVDLGRLHGMPIWARGLLAILVFALVSLLLARMLTRQVRPLRLAAQRMAEGDLSGRVELKGGDEISALGADFNLMAERLNDLLQSQRQLVRDVSHELRSPLARLRVALELAEREEDRNKALGRIEQEADELERLVTELLSLARLESGQAGLERQRLHLDELVEKVVTDAEFEAQAQQKGVAFSSEAVTLVGDAVLLRAAVENVVRNAIRHTPKGSEVRVSLTVDQGDCLIRVRDAGPGVEASQLELMFDPFTRTAEARERGSGGFGLGLAIARRAMRIHGGEASARNHPQGGLEVSLRLPMSASD</sequence>